<organism evidence="1 2">
    <name type="scientific">Haladaptatus litoreus</name>
    <dbReference type="NCBI Taxonomy" id="553468"/>
    <lineage>
        <taxon>Archaea</taxon>
        <taxon>Methanobacteriati</taxon>
        <taxon>Methanobacteriota</taxon>
        <taxon>Stenosarchaea group</taxon>
        <taxon>Halobacteria</taxon>
        <taxon>Halobacteriales</taxon>
        <taxon>Haladaptataceae</taxon>
        <taxon>Haladaptatus</taxon>
    </lineage>
</organism>
<gene>
    <name evidence="1" type="ORF">SAMN05421858_4298</name>
</gene>
<evidence type="ECO:0000313" key="2">
    <source>
        <dbReference type="Proteomes" id="UP000186914"/>
    </source>
</evidence>
<accession>A0A1N7EIZ3</accession>
<dbReference type="Gene3D" id="1.10.10.10">
    <property type="entry name" value="Winged helix-like DNA-binding domain superfamily/Winged helix DNA-binding domain"/>
    <property type="match status" value="1"/>
</dbReference>
<dbReference type="SUPFAM" id="SSF46785">
    <property type="entry name" value="Winged helix' DNA-binding domain"/>
    <property type="match status" value="1"/>
</dbReference>
<dbReference type="Pfam" id="PF13412">
    <property type="entry name" value="HTH_24"/>
    <property type="match status" value="1"/>
</dbReference>
<dbReference type="InterPro" id="IPR036388">
    <property type="entry name" value="WH-like_DNA-bd_sf"/>
</dbReference>
<sequence length="81" mass="8947">MSKLVSLKLDGVDGEILDALQKGRADNQPWGRNTPKNLGDELGYSRQHISTRLGMLEAAGLVRNIGGGVYEFIDDPRKKEH</sequence>
<reference evidence="2" key="1">
    <citation type="submission" date="2017-01" db="EMBL/GenBank/DDBJ databases">
        <authorList>
            <person name="Varghese N."/>
            <person name="Submissions S."/>
        </authorList>
    </citation>
    <scope>NUCLEOTIDE SEQUENCE [LARGE SCALE GENOMIC DNA]</scope>
    <source>
        <strain evidence="2">CGMCC 1.7737</strain>
    </source>
</reference>
<name>A0A1N7EIZ3_9EURY</name>
<keyword evidence="2" id="KW-1185">Reference proteome</keyword>
<dbReference type="GO" id="GO:0003677">
    <property type="term" value="F:DNA binding"/>
    <property type="evidence" value="ECO:0007669"/>
    <property type="project" value="UniProtKB-KW"/>
</dbReference>
<evidence type="ECO:0000313" key="1">
    <source>
        <dbReference type="EMBL" id="SIR88082.1"/>
    </source>
</evidence>
<proteinExistence type="predicted"/>
<dbReference type="Proteomes" id="UP000186914">
    <property type="component" value="Unassembled WGS sequence"/>
</dbReference>
<dbReference type="AlphaFoldDB" id="A0A1N7EIZ3"/>
<dbReference type="EMBL" id="FTNO01000006">
    <property type="protein sequence ID" value="SIR88082.1"/>
    <property type="molecule type" value="Genomic_DNA"/>
</dbReference>
<keyword evidence="1" id="KW-0238">DNA-binding</keyword>
<dbReference type="InterPro" id="IPR036390">
    <property type="entry name" value="WH_DNA-bd_sf"/>
</dbReference>
<protein>
    <submittedName>
        <fullName evidence="1">Winged helix-turn-helix DNA-binding</fullName>
    </submittedName>
</protein>